<dbReference type="AlphaFoldDB" id="A0A9D1EFT7"/>
<evidence type="ECO:0000313" key="1">
    <source>
        <dbReference type="EMBL" id="HIR89601.1"/>
    </source>
</evidence>
<proteinExistence type="predicted"/>
<name>A0A9D1EFT7_9FIRM</name>
<dbReference type="PROSITE" id="PS51257">
    <property type="entry name" value="PROKAR_LIPOPROTEIN"/>
    <property type="match status" value="1"/>
</dbReference>
<comment type="caution">
    <text evidence="1">The sequence shown here is derived from an EMBL/GenBank/DDBJ whole genome shotgun (WGS) entry which is preliminary data.</text>
</comment>
<organism evidence="1 2">
    <name type="scientific">Candidatus Fimimorpha faecalis</name>
    <dbReference type="NCBI Taxonomy" id="2840824"/>
    <lineage>
        <taxon>Bacteria</taxon>
        <taxon>Bacillati</taxon>
        <taxon>Bacillota</taxon>
        <taxon>Clostridia</taxon>
        <taxon>Eubacteriales</taxon>
        <taxon>Candidatus Fimimorpha</taxon>
    </lineage>
</organism>
<evidence type="ECO:0000313" key="2">
    <source>
        <dbReference type="Proteomes" id="UP000824201"/>
    </source>
</evidence>
<gene>
    <name evidence="1" type="ORF">IAC96_11700</name>
</gene>
<sequence>MRKTSIIIVFLIIMLTGCRKEEDVVETEKLIGYQIEYQVIDRENKHIYAVGGKEYSYLQTLQGRSQNAAYECYYIVVTNQENITFEDVDRKFFGSDYSLLNDFCIVEYGLIME</sequence>
<accession>A0A9D1EFT7</accession>
<reference evidence="1" key="2">
    <citation type="journal article" date="2021" name="PeerJ">
        <title>Extensive microbial diversity within the chicken gut microbiome revealed by metagenomics and culture.</title>
        <authorList>
            <person name="Gilroy R."/>
            <person name="Ravi A."/>
            <person name="Getino M."/>
            <person name="Pursley I."/>
            <person name="Horton D.L."/>
            <person name="Alikhan N.F."/>
            <person name="Baker D."/>
            <person name="Gharbi K."/>
            <person name="Hall N."/>
            <person name="Watson M."/>
            <person name="Adriaenssens E.M."/>
            <person name="Foster-Nyarko E."/>
            <person name="Jarju S."/>
            <person name="Secka A."/>
            <person name="Antonio M."/>
            <person name="Oren A."/>
            <person name="Chaudhuri R.R."/>
            <person name="La Ragione R."/>
            <person name="Hildebrand F."/>
            <person name="Pallen M.J."/>
        </authorList>
    </citation>
    <scope>NUCLEOTIDE SEQUENCE</scope>
    <source>
        <strain evidence="1">ChiW13-3771</strain>
    </source>
</reference>
<reference evidence="1" key="1">
    <citation type="submission" date="2020-10" db="EMBL/GenBank/DDBJ databases">
        <authorList>
            <person name="Gilroy R."/>
        </authorList>
    </citation>
    <scope>NUCLEOTIDE SEQUENCE</scope>
    <source>
        <strain evidence="1">ChiW13-3771</strain>
    </source>
</reference>
<protein>
    <submittedName>
        <fullName evidence="1">Uncharacterized protein</fullName>
    </submittedName>
</protein>
<dbReference type="EMBL" id="DVHN01000156">
    <property type="protein sequence ID" value="HIR89601.1"/>
    <property type="molecule type" value="Genomic_DNA"/>
</dbReference>
<dbReference type="Proteomes" id="UP000824201">
    <property type="component" value="Unassembled WGS sequence"/>
</dbReference>